<comment type="caution">
    <text evidence="1">The sequence shown here is derived from an EMBL/GenBank/DDBJ whole genome shotgun (WGS) entry which is preliminary data.</text>
</comment>
<dbReference type="Proteomes" id="UP000299102">
    <property type="component" value="Unassembled WGS sequence"/>
</dbReference>
<sequence length="116" mass="13264">MVIHNLKRGRGRGPKKFLKTSHIVFIIFLGEKHLIRVSLGVEKLNIIVIMIVSMMSGLSKLRSTGFTGTVDYTIKISAIEFARTRRPRRILSADNPPDELPLPRNCRHIAYINKKR</sequence>
<dbReference type="AlphaFoldDB" id="A0A4C1V0L4"/>
<gene>
    <name evidence="1" type="ORF">EVAR_5001_1</name>
</gene>
<proteinExistence type="predicted"/>
<reference evidence="1 2" key="1">
    <citation type="journal article" date="2019" name="Commun. Biol.">
        <title>The bagworm genome reveals a unique fibroin gene that provides high tensile strength.</title>
        <authorList>
            <person name="Kono N."/>
            <person name="Nakamura H."/>
            <person name="Ohtoshi R."/>
            <person name="Tomita M."/>
            <person name="Numata K."/>
            <person name="Arakawa K."/>
        </authorList>
    </citation>
    <scope>NUCLEOTIDE SEQUENCE [LARGE SCALE GENOMIC DNA]</scope>
</reference>
<evidence type="ECO:0000313" key="2">
    <source>
        <dbReference type="Proteomes" id="UP000299102"/>
    </source>
</evidence>
<evidence type="ECO:0000313" key="1">
    <source>
        <dbReference type="EMBL" id="GBP31762.1"/>
    </source>
</evidence>
<name>A0A4C1V0L4_EUMVA</name>
<protein>
    <submittedName>
        <fullName evidence="1">Uncharacterized protein</fullName>
    </submittedName>
</protein>
<accession>A0A4C1V0L4</accession>
<dbReference type="EMBL" id="BGZK01000250">
    <property type="protein sequence ID" value="GBP31762.1"/>
    <property type="molecule type" value="Genomic_DNA"/>
</dbReference>
<organism evidence="1 2">
    <name type="scientific">Eumeta variegata</name>
    <name type="common">Bagworm moth</name>
    <name type="synonym">Eumeta japonica</name>
    <dbReference type="NCBI Taxonomy" id="151549"/>
    <lineage>
        <taxon>Eukaryota</taxon>
        <taxon>Metazoa</taxon>
        <taxon>Ecdysozoa</taxon>
        <taxon>Arthropoda</taxon>
        <taxon>Hexapoda</taxon>
        <taxon>Insecta</taxon>
        <taxon>Pterygota</taxon>
        <taxon>Neoptera</taxon>
        <taxon>Endopterygota</taxon>
        <taxon>Lepidoptera</taxon>
        <taxon>Glossata</taxon>
        <taxon>Ditrysia</taxon>
        <taxon>Tineoidea</taxon>
        <taxon>Psychidae</taxon>
        <taxon>Oiketicinae</taxon>
        <taxon>Eumeta</taxon>
    </lineage>
</organism>
<keyword evidence="2" id="KW-1185">Reference proteome</keyword>